<dbReference type="InterPro" id="IPR032696">
    <property type="entry name" value="SQ_cyclase_C"/>
</dbReference>
<evidence type="ECO:0000313" key="6">
    <source>
        <dbReference type="EMBL" id="PSR24007.1"/>
    </source>
</evidence>
<evidence type="ECO:0000256" key="1">
    <source>
        <dbReference type="ARBA" id="ARBA00004999"/>
    </source>
</evidence>
<dbReference type="PANTHER" id="PTHR11764">
    <property type="entry name" value="TERPENE CYCLASE/MUTASE FAMILY MEMBER"/>
    <property type="match status" value="1"/>
</dbReference>
<evidence type="ECO:0000256" key="2">
    <source>
        <dbReference type="ARBA" id="ARBA00009755"/>
    </source>
</evidence>
<dbReference type="GO" id="GO:0005811">
    <property type="term" value="C:lipid droplet"/>
    <property type="evidence" value="ECO:0007669"/>
    <property type="project" value="InterPro"/>
</dbReference>
<reference evidence="6 7" key="1">
    <citation type="journal article" date="2014" name="BMC Genomics">
        <title>Comparison of environmental and isolate Sulfobacillus genomes reveals diverse carbon, sulfur, nitrogen, and hydrogen metabolisms.</title>
        <authorList>
            <person name="Justice N.B."/>
            <person name="Norman A."/>
            <person name="Brown C.T."/>
            <person name="Singh A."/>
            <person name="Thomas B.C."/>
            <person name="Banfield J.F."/>
        </authorList>
    </citation>
    <scope>NUCLEOTIDE SEQUENCE [LARGE SCALE GENOMIC DNA]</scope>
    <source>
        <strain evidence="6">AMDSBA5</strain>
    </source>
</reference>
<dbReference type="Proteomes" id="UP000242705">
    <property type="component" value="Unassembled WGS sequence"/>
</dbReference>
<dbReference type="AlphaFoldDB" id="A0A2T2WP40"/>
<dbReference type="UniPathway" id="UPA00337"/>
<evidence type="ECO:0008006" key="8">
    <source>
        <dbReference type="Google" id="ProtNLM"/>
    </source>
</evidence>
<evidence type="ECO:0000259" key="5">
    <source>
        <dbReference type="Pfam" id="PF13249"/>
    </source>
</evidence>
<evidence type="ECO:0000256" key="3">
    <source>
        <dbReference type="ARBA" id="ARBA00022737"/>
    </source>
</evidence>
<dbReference type="InterPro" id="IPR008930">
    <property type="entry name" value="Terpenoid_cyclase/PrenylTrfase"/>
</dbReference>
<dbReference type="GO" id="GO:0016866">
    <property type="term" value="F:intramolecular transferase activity"/>
    <property type="evidence" value="ECO:0007669"/>
    <property type="project" value="InterPro"/>
</dbReference>
<sequence length="559" mass="62383">MIASPSTLFENVDQAIHSVTNRILQTQRPDGSWADRLSSSALSTASSAMARYLWGRQAYAAEIDQAIQWLRTHQRDDGGWSDAESYHPSSLNGTAPALAALQLIDPDGSGDAIARGLTFVTLHGGQSALRDLSRTTIGGTGLILMTLAGFYPWNMQPDQPMEIVLLPRRWRNKVSIGLPGLIAWGLMQDQTLPRSRWRTMLRRWAVPRALAWLRSVQAPNGGVLECPFAVAIMLMALHVAKIGEDIQEQCVHYLVNTRRDDGSWAIDRDLEVSVTCYLLNALTEHAVSPNDPLVLKATTWLAQSQRQEFSPLGMPPGGWSWANPSGWPEADDTATVLLTLLPHRERTPIRPAIDVAAQWLLHMQNTNGSWSEWVRNSTILMDQPCPAVTAQACMALYRYSPNHTVEPIHRAVRYLQRTQRPDGSFHALWFRNYVFGTAKVVEMCAALDLTYLPMAEKAISWLLSHQNENGSWGGPSGELLGTPEETAWALYALLKTGIDVHHPAILRSIHWLVTHLQDHGGWNETPVGLYFMGLRYASDQIANAYGLRALSLWFHRSKE</sequence>
<feature type="domain" description="Squalene cyclase N-terminal" evidence="5">
    <location>
        <begin position="17"/>
        <end position="169"/>
    </location>
</feature>
<organism evidence="6 7">
    <name type="scientific">Sulfobacillus thermosulfidooxidans</name>
    <dbReference type="NCBI Taxonomy" id="28034"/>
    <lineage>
        <taxon>Bacteria</taxon>
        <taxon>Bacillati</taxon>
        <taxon>Bacillota</taxon>
        <taxon>Clostridia</taxon>
        <taxon>Eubacteriales</taxon>
        <taxon>Clostridiales Family XVII. Incertae Sedis</taxon>
        <taxon>Sulfobacillus</taxon>
    </lineage>
</organism>
<keyword evidence="3" id="KW-0677">Repeat</keyword>
<name>A0A2T2WP40_SULTH</name>
<dbReference type="Pfam" id="PF13243">
    <property type="entry name" value="SQHop_cyclase_C"/>
    <property type="match status" value="1"/>
</dbReference>
<dbReference type="SUPFAM" id="SSF48239">
    <property type="entry name" value="Terpenoid cyclases/Protein prenyltransferases"/>
    <property type="match status" value="2"/>
</dbReference>
<evidence type="ECO:0000313" key="7">
    <source>
        <dbReference type="Proteomes" id="UP000242705"/>
    </source>
</evidence>
<evidence type="ECO:0000259" key="4">
    <source>
        <dbReference type="Pfam" id="PF13243"/>
    </source>
</evidence>
<dbReference type="InterPro" id="IPR032697">
    <property type="entry name" value="SQ_cyclase_N"/>
</dbReference>
<dbReference type="EMBL" id="PXYX01000063">
    <property type="protein sequence ID" value="PSR24007.1"/>
    <property type="molecule type" value="Genomic_DNA"/>
</dbReference>
<dbReference type="Pfam" id="PF13249">
    <property type="entry name" value="SQHop_cyclase_N"/>
    <property type="match status" value="1"/>
</dbReference>
<protein>
    <recommendedName>
        <fullName evidence="8">Squalene--hopene cyclase</fullName>
    </recommendedName>
</protein>
<comment type="similarity">
    <text evidence="2">Belongs to the terpene cyclase/mutase family.</text>
</comment>
<dbReference type="GO" id="GO:0016104">
    <property type="term" value="P:triterpenoid biosynthetic process"/>
    <property type="evidence" value="ECO:0007669"/>
    <property type="project" value="InterPro"/>
</dbReference>
<comment type="pathway">
    <text evidence="1">Secondary metabolite biosynthesis; hopanoid biosynthesis.</text>
</comment>
<feature type="domain" description="Squalene cyclase C-terminal" evidence="4">
    <location>
        <begin position="275"/>
        <end position="525"/>
    </location>
</feature>
<gene>
    <name evidence="6" type="ORF">C7B47_15495</name>
</gene>
<accession>A0A2T2WP40</accession>
<comment type="caution">
    <text evidence="6">The sequence shown here is derived from an EMBL/GenBank/DDBJ whole genome shotgun (WGS) entry which is preliminary data.</text>
</comment>
<dbReference type="InterPro" id="IPR018333">
    <property type="entry name" value="Squalene_cyclase"/>
</dbReference>
<proteinExistence type="inferred from homology"/>
<dbReference type="Gene3D" id="1.50.10.20">
    <property type="match status" value="2"/>
</dbReference>
<dbReference type="PANTHER" id="PTHR11764:SF20">
    <property type="entry name" value="LANOSTEROL SYNTHASE"/>
    <property type="match status" value="1"/>
</dbReference>